<dbReference type="Pfam" id="PF08534">
    <property type="entry name" value="Redoxin"/>
    <property type="match status" value="1"/>
</dbReference>
<feature type="domain" description="Thioredoxin" evidence="1">
    <location>
        <begin position="36"/>
        <end position="188"/>
    </location>
</feature>
<dbReference type="InterPro" id="IPR036249">
    <property type="entry name" value="Thioredoxin-like_sf"/>
</dbReference>
<gene>
    <name evidence="2" type="ORF">GCM10011379_07210</name>
</gene>
<dbReference type="Gene3D" id="3.40.30.10">
    <property type="entry name" value="Glutaredoxin"/>
    <property type="match status" value="1"/>
</dbReference>
<dbReference type="InterPro" id="IPR013740">
    <property type="entry name" value="Redoxin"/>
</dbReference>
<sequence length="377" mass="42001">MQRMNRMLSSVVVVICIVAFITGNSFSAIAQTQLKLTIGDDAPPVKYSKWIKGTPGVDWKDGKLYVLEFWATWCVPCIAAMPHLSELAKKYEGKTKFIGVNVWEDRGAALSESSLPKVTAFVEKNGDRMSYNVIADDNDYTMGNGWLKAALQFGIPSTFVVQDGKIVWVGHPAKLDSVIEPILARTFDVALFKKEFEKKVTDFANMQSGMAAAYDSLKEAVAAKDFQKALQITEEAPKKYVALRIPMQTEKFKILLNNYPEAEALKLGKELMNEPIIFTDVVASSICNKEGLSKNAYLFAADILKSYLAEHPVSLSYNTLADAYIKAGDKKSALAAEEQAVLRAQEEMKKPEMQIKVPLSTVEKYQKKVDQLKKELK</sequence>
<dbReference type="PANTHER" id="PTHR42852">
    <property type="entry name" value="THIOL:DISULFIDE INTERCHANGE PROTEIN DSBE"/>
    <property type="match status" value="1"/>
</dbReference>
<organism evidence="2 3">
    <name type="scientific">Filimonas zeae</name>
    <dbReference type="NCBI Taxonomy" id="1737353"/>
    <lineage>
        <taxon>Bacteria</taxon>
        <taxon>Pseudomonadati</taxon>
        <taxon>Bacteroidota</taxon>
        <taxon>Chitinophagia</taxon>
        <taxon>Chitinophagales</taxon>
        <taxon>Chitinophagaceae</taxon>
        <taxon>Filimonas</taxon>
    </lineage>
</organism>
<name>A0A917INQ8_9BACT</name>
<evidence type="ECO:0000259" key="1">
    <source>
        <dbReference type="PROSITE" id="PS51352"/>
    </source>
</evidence>
<dbReference type="RefSeq" id="WP_188950609.1">
    <property type="nucleotide sequence ID" value="NZ_BMIB01000001.1"/>
</dbReference>
<reference evidence="2" key="1">
    <citation type="journal article" date="2014" name="Int. J. Syst. Evol. Microbiol.">
        <title>Complete genome sequence of Corynebacterium casei LMG S-19264T (=DSM 44701T), isolated from a smear-ripened cheese.</title>
        <authorList>
            <consortium name="US DOE Joint Genome Institute (JGI-PGF)"/>
            <person name="Walter F."/>
            <person name="Albersmeier A."/>
            <person name="Kalinowski J."/>
            <person name="Ruckert C."/>
        </authorList>
    </citation>
    <scope>NUCLEOTIDE SEQUENCE</scope>
    <source>
        <strain evidence="2">CGMCC 1.15290</strain>
    </source>
</reference>
<keyword evidence="3" id="KW-1185">Reference proteome</keyword>
<protein>
    <recommendedName>
        <fullName evidence="1">Thioredoxin domain-containing protein</fullName>
    </recommendedName>
</protein>
<dbReference type="SUPFAM" id="SSF52833">
    <property type="entry name" value="Thioredoxin-like"/>
    <property type="match status" value="1"/>
</dbReference>
<reference evidence="2" key="2">
    <citation type="submission" date="2020-09" db="EMBL/GenBank/DDBJ databases">
        <authorList>
            <person name="Sun Q."/>
            <person name="Zhou Y."/>
        </authorList>
    </citation>
    <scope>NUCLEOTIDE SEQUENCE</scope>
    <source>
        <strain evidence="2">CGMCC 1.15290</strain>
    </source>
</reference>
<dbReference type="PROSITE" id="PS51352">
    <property type="entry name" value="THIOREDOXIN_2"/>
    <property type="match status" value="1"/>
</dbReference>
<dbReference type="PANTHER" id="PTHR42852:SF13">
    <property type="entry name" value="PROTEIN DIPZ"/>
    <property type="match status" value="1"/>
</dbReference>
<comment type="caution">
    <text evidence="2">The sequence shown here is derived from an EMBL/GenBank/DDBJ whole genome shotgun (WGS) entry which is preliminary data.</text>
</comment>
<evidence type="ECO:0000313" key="3">
    <source>
        <dbReference type="Proteomes" id="UP000627292"/>
    </source>
</evidence>
<dbReference type="CDD" id="cd02966">
    <property type="entry name" value="TlpA_like_family"/>
    <property type="match status" value="1"/>
</dbReference>
<proteinExistence type="predicted"/>
<dbReference type="InterPro" id="IPR013766">
    <property type="entry name" value="Thioredoxin_domain"/>
</dbReference>
<accession>A0A917INQ8</accession>
<dbReference type="AlphaFoldDB" id="A0A917INQ8"/>
<dbReference type="InterPro" id="IPR050553">
    <property type="entry name" value="Thioredoxin_ResA/DsbE_sf"/>
</dbReference>
<evidence type="ECO:0000313" key="2">
    <source>
        <dbReference type="EMBL" id="GGH59910.1"/>
    </source>
</evidence>
<dbReference type="Proteomes" id="UP000627292">
    <property type="component" value="Unassembled WGS sequence"/>
</dbReference>
<dbReference type="EMBL" id="BMIB01000001">
    <property type="protein sequence ID" value="GGH59910.1"/>
    <property type="molecule type" value="Genomic_DNA"/>
</dbReference>
<dbReference type="GO" id="GO:0016491">
    <property type="term" value="F:oxidoreductase activity"/>
    <property type="evidence" value="ECO:0007669"/>
    <property type="project" value="InterPro"/>
</dbReference>